<reference evidence="2 3" key="1">
    <citation type="journal article" date="2013" name="BMC Genomics">
        <title>The miniature genome of a carnivorous plant Genlisea aurea contains a low number of genes and short non-coding sequences.</title>
        <authorList>
            <person name="Leushkin E.V."/>
            <person name="Sutormin R.A."/>
            <person name="Nabieva E.R."/>
            <person name="Penin A.A."/>
            <person name="Kondrashov A.S."/>
            <person name="Logacheva M.D."/>
        </authorList>
    </citation>
    <scope>NUCLEOTIDE SEQUENCE [LARGE SCALE GENOMIC DNA]</scope>
</reference>
<dbReference type="GO" id="GO:0006357">
    <property type="term" value="P:regulation of transcription by RNA polymerase II"/>
    <property type="evidence" value="ECO:0007669"/>
    <property type="project" value="InterPro"/>
</dbReference>
<dbReference type="GO" id="GO:0000785">
    <property type="term" value="C:chromatin"/>
    <property type="evidence" value="ECO:0007669"/>
    <property type="project" value="TreeGrafter"/>
</dbReference>
<evidence type="ECO:0000313" key="3">
    <source>
        <dbReference type="Proteomes" id="UP000015453"/>
    </source>
</evidence>
<dbReference type="Proteomes" id="UP000015453">
    <property type="component" value="Unassembled WGS sequence"/>
</dbReference>
<dbReference type="InterPro" id="IPR024599">
    <property type="entry name" value="RB_N"/>
</dbReference>
<protein>
    <recommendedName>
        <fullName evidence="1">Retinoblastoma-associated protein N-terminal domain-containing protein</fullName>
    </recommendedName>
</protein>
<evidence type="ECO:0000259" key="1">
    <source>
        <dbReference type="Pfam" id="PF11934"/>
    </source>
</evidence>
<proteinExistence type="predicted"/>
<name>S8C5C3_9LAMI</name>
<feature type="domain" description="Retinoblastoma-associated protein N-terminal" evidence="1">
    <location>
        <begin position="93"/>
        <end position="156"/>
    </location>
</feature>
<dbReference type="PANTHER" id="PTHR13742">
    <property type="entry name" value="RETINOBLASTOMA-ASSOCIATED PROTEIN RB -RELATED"/>
    <property type="match status" value="1"/>
</dbReference>
<dbReference type="GO" id="GO:2000134">
    <property type="term" value="P:negative regulation of G1/S transition of mitotic cell cycle"/>
    <property type="evidence" value="ECO:0007669"/>
    <property type="project" value="TreeGrafter"/>
</dbReference>
<dbReference type="GO" id="GO:0030154">
    <property type="term" value="P:cell differentiation"/>
    <property type="evidence" value="ECO:0007669"/>
    <property type="project" value="TreeGrafter"/>
</dbReference>
<sequence>MEEVKEAPVVALAGDGGGTSLDARFALFCKNDLSLDDSNVSEQAKKLFDELKVLLVANASGSGTGTPDEIERYWFAFIIYIVRKLNESSTPIKKGLTLCQVLRAAKLNVTDFYKELMQFLIKAGSIFSNLYGGDWEGRLKAKESQTNFVHMILLSK</sequence>
<dbReference type="InterPro" id="IPR028309">
    <property type="entry name" value="RB_fam"/>
</dbReference>
<dbReference type="GO" id="GO:0000977">
    <property type="term" value="F:RNA polymerase II transcription regulatory region sequence-specific DNA binding"/>
    <property type="evidence" value="ECO:0007669"/>
    <property type="project" value="TreeGrafter"/>
</dbReference>
<comment type="caution">
    <text evidence="2">The sequence shown here is derived from an EMBL/GenBank/DDBJ whole genome shotgun (WGS) entry which is preliminary data.</text>
</comment>
<keyword evidence="3" id="KW-1185">Reference proteome</keyword>
<accession>S8C5C3</accession>
<dbReference type="PANTHER" id="PTHR13742:SF17">
    <property type="entry name" value="RE32990P-RELATED"/>
    <property type="match status" value="1"/>
</dbReference>
<dbReference type="Pfam" id="PF11934">
    <property type="entry name" value="DUF3452"/>
    <property type="match status" value="1"/>
</dbReference>
<organism evidence="2 3">
    <name type="scientific">Genlisea aurea</name>
    <dbReference type="NCBI Taxonomy" id="192259"/>
    <lineage>
        <taxon>Eukaryota</taxon>
        <taxon>Viridiplantae</taxon>
        <taxon>Streptophyta</taxon>
        <taxon>Embryophyta</taxon>
        <taxon>Tracheophyta</taxon>
        <taxon>Spermatophyta</taxon>
        <taxon>Magnoliopsida</taxon>
        <taxon>eudicotyledons</taxon>
        <taxon>Gunneridae</taxon>
        <taxon>Pentapetalae</taxon>
        <taxon>asterids</taxon>
        <taxon>lamiids</taxon>
        <taxon>Lamiales</taxon>
        <taxon>Lentibulariaceae</taxon>
        <taxon>Genlisea</taxon>
    </lineage>
</organism>
<gene>
    <name evidence="2" type="ORF">M569_15164</name>
</gene>
<dbReference type="OrthoDB" id="1597159at2759"/>
<dbReference type="EMBL" id="AUSU01008199">
    <property type="protein sequence ID" value="EPS59641.1"/>
    <property type="molecule type" value="Genomic_DNA"/>
</dbReference>
<dbReference type="GO" id="GO:0005667">
    <property type="term" value="C:transcription regulator complex"/>
    <property type="evidence" value="ECO:0007669"/>
    <property type="project" value="TreeGrafter"/>
</dbReference>
<evidence type="ECO:0000313" key="2">
    <source>
        <dbReference type="EMBL" id="EPS59641.1"/>
    </source>
</evidence>
<dbReference type="AlphaFoldDB" id="S8C5C3"/>